<reference evidence="2" key="1">
    <citation type="submission" date="2021-06" db="EMBL/GenBank/DDBJ databases">
        <title>Parelaphostrongylus tenuis whole genome reference sequence.</title>
        <authorList>
            <person name="Garwood T.J."/>
            <person name="Larsen P.A."/>
            <person name="Fountain-Jones N.M."/>
            <person name="Garbe J.R."/>
            <person name="Macchietto M.G."/>
            <person name="Kania S.A."/>
            <person name="Gerhold R.W."/>
            <person name="Richards J.E."/>
            <person name="Wolf T.M."/>
        </authorList>
    </citation>
    <scope>NUCLEOTIDE SEQUENCE</scope>
    <source>
        <strain evidence="2">MNPRO001-30</strain>
        <tissue evidence="2">Meninges</tissue>
    </source>
</reference>
<feature type="region of interest" description="Disordered" evidence="1">
    <location>
        <begin position="1"/>
        <end position="54"/>
    </location>
</feature>
<feature type="compositionally biased region" description="Acidic residues" evidence="1">
    <location>
        <begin position="16"/>
        <end position="26"/>
    </location>
</feature>
<organism evidence="2 3">
    <name type="scientific">Parelaphostrongylus tenuis</name>
    <name type="common">Meningeal worm</name>
    <dbReference type="NCBI Taxonomy" id="148309"/>
    <lineage>
        <taxon>Eukaryota</taxon>
        <taxon>Metazoa</taxon>
        <taxon>Ecdysozoa</taxon>
        <taxon>Nematoda</taxon>
        <taxon>Chromadorea</taxon>
        <taxon>Rhabditida</taxon>
        <taxon>Rhabditina</taxon>
        <taxon>Rhabditomorpha</taxon>
        <taxon>Strongyloidea</taxon>
        <taxon>Metastrongylidae</taxon>
        <taxon>Parelaphostrongylus</taxon>
    </lineage>
</organism>
<name>A0AAD5QP05_PARTN</name>
<gene>
    <name evidence="2" type="ORF">KIN20_013820</name>
</gene>
<feature type="compositionally biased region" description="Basic and acidic residues" evidence="1">
    <location>
        <begin position="38"/>
        <end position="47"/>
    </location>
</feature>
<protein>
    <submittedName>
        <fullName evidence="2">Uncharacterized protein</fullName>
    </submittedName>
</protein>
<evidence type="ECO:0000313" key="3">
    <source>
        <dbReference type="Proteomes" id="UP001196413"/>
    </source>
</evidence>
<keyword evidence="3" id="KW-1185">Reference proteome</keyword>
<dbReference type="AlphaFoldDB" id="A0AAD5QP05"/>
<comment type="caution">
    <text evidence="2">The sequence shown here is derived from an EMBL/GenBank/DDBJ whole genome shotgun (WGS) entry which is preliminary data.</text>
</comment>
<evidence type="ECO:0000256" key="1">
    <source>
        <dbReference type="SAM" id="MobiDB-lite"/>
    </source>
</evidence>
<evidence type="ECO:0000313" key="2">
    <source>
        <dbReference type="EMBL" id="KAJ1356155.1"/>
    </source>
</evidence>
<sequence length="54" mass="6047">MLDAALSVSEQRDSLDISDDGGESPDESGKRKQRSSRNFKERIERHSVPINSTN</sequence>
<dbReference type="Proteomes" id="UP001196413">
    <property type="component" value="Unassembled WGS sequence"/>
</dbReference>
<accession>A0AAD5QP05</accession>
<dbReference type="EMBL" id="JAHQIW010002728">
    <property type="protein sequence ID" value="KAJ1356155.1"/>
    <property type="molecule type" value="Genomic_DNA"/>
</dbReference>
<proteinExistence type="predicted"/>